<name>A0ABQ4GLY2_9ACTN</name>
<evidence type="ECO:0000256" key="2">
    <source>
        <dbReference type="ARBA" id="ARBA00023034"/>
    </source>
</evidence>
<dbReference type="InterPro" id="IPR008628">
    <property type="entry name" value="GPP34-like"/>
</dbReference>
<dbReference type="EMBL" id="BOOF01000017">
    <property type="protein sequence ID" value="GIH62443.1"/>
    <property type="molecule type" value="Genomic_DNA"/>
</dbReference>
<dbReference type="Gene3D" id="1.10.3630.10">
    <property type="entry name" value="yeast vps74-n-term truncation variant domain like"/>
    <property type="match status" value="1"/>
</dbReference>
<dbReference type="RefSeq" id="WP_204049109.1">
    <property type="nucleotide sequence ID" value="NZ_BOOF01000017.1"/>
</dbReference>
<evidence type="ECO:0008006" key="7">
    <source>
        <dbReference type="Google" id="ProtNLM"/>
    </source>
</evidence>
<comment type="subcellular location">
    <subcellularLocation>
        <location evidence="1">Golgi apparatus membrane</location>
        <topology evidence="1">Peripheral membrane protein</topology>
        <orientation evidence="1">Cytoplasmic side</orientation>
    </subcellularLocation>
</comment>
<proteinExistence type="predicted"/>
<keyword evidence="4" id="KW-0472">Membrane</keyword>
<protein>
    <recommendedName>
        <fullName evidence="7">GPP34 family phosphoprotein</fullName>
    </recommendedName>
</protein>
<evidence type="ECO:0000256" key="3">
    <source>
        <dbReference type="ARBA" id="ARBA00023121"/>
    </source>
</evidence>
<gene>
    <name evidence="5" type="ORF">Msi02_32600</name>
</gene>
<evidence type="ECO:0000313" key="6">
    <source>
        <dbReference type="Proteomes" id="UP000660454"/>
    </source>
</evidence>
<organism evidence="5 6">
    <name type="scientific">Microbispora siamensis</name>
    <dbReference type="NCBI Taxonomy" id="564413"/>
    <lineage>
        <taxon>Bacteria</taxon>
        <taxon>Bacillati</taxon>
        <taxon>Actinomycetota</taxon>
        <taxon>Actinomycetes</taxon>
        <taxon>Streptosporangiales</taxon>
        <taxon>Streptosporangiaceae</taxon>
        <taxon>Microbispora</taxon>
    </lineage>
</organism>
<reference evidence="5 6" key="1">
    <citation type="submission" date="2021-01" db="EMBL/GenBank/DDBJ databases">
        <title>Whole genome shotgun sequence of Microbispora siamensis NBRC 104113.</title>
        <authorList>
            <person name="Komaki H."/>
            <person name="Tamura T."/>
        </authorList>
    </citation>
    <scope>NUCLEOTIDE SEQUENCE [LARGE SCALE GENOMIC DNA]</scope>
    <source>
        <strain evidence="5 6">NBRC 104113</strain>
    </source>
</reference>
<keyword evidence="2" id="KW-0333">Golgi apparatus</keyword>
<sequence length="208" mass="22863">MDVPGSLTARLYLLAYDPRKERVVTNHRFPYLLRAAALTDLLLAGRIADDGGKVRVVSEDPLADPVLDGLLHQIARSGPRPWRHWISKDGRATVRAVRDELETGRWVRVELRRPFLIFNRSHVRVRDTRVVKRLATQVAAALTGPVARVGDREAALVGLAAAGELGTILPRARRRAHKQRIALLAERGGPAAPALRKVIQQARAASGG</sequence>
<keyword evidence="3" id="KW-0446">Lipid-binding</keyword>
<dbReference type="InterPro" id="IPR038261">
    <property type="entry name" value="GPP34-like_sf"/>
</dbReference>
<evidence type="ECO:0000256" key="4">
    <source>
        <dbReference type="ARBA" id="ARBA00023136"/>
    </source>
</evidence>
<dbReference type="Pfam" id="PF05719">
    <property type="entry name" value="GPP34"/>
    <property type="match status" value="1"/>
</dbReference>
<comment type="caution">
    <text evidence="5">The sequence shown here is derived from an EMBL/GenBank/DDBJ whole genome shotgun (WGS) entry which is preliminary data.</text>
</comment>
<accession>A0ABQ4GLY2</accession>
<evidence type="ECO:0000256" key="1">
    <source>
        <dbReference type="ARBA" id="ARBA00004255"/>
    </source>
</evidence>
<evidence type="ECO:0000313" key="5">
    <source>
        <dbReference type="EMBL" id="GIH62443.1"/>
    </source>
</evidence>
<keyword evidence="6" id="KW-1185">Reference proteome</keyword>
<dbReference type="Proteomes" id="UP000660454">
    <property type="component" value="Unassembled WGS sequence"/>
</dbReference>